<keyword evidence="6" id="KW-1185">Reference proteome</keyword>
<feature type="region of interest" description="Disordered" evidence="2">
    <location>
        <begin position="188"/>
        <end position="209"/>
    </location>
</feature>
<dbReference type="PROSITE" id="PS51318">
    <property type="entry name" value="TAT"/>
    <property type="match status" value="1"/>
</dbReference>
<evidence type="ECO:0000259" key="4">
    <source>
        <dbReference type="Pfam" id="PF26571"/>
    </source>
</evidence>
<keyword evidence="1" id="KW-0175">Coiled coil</keyword>
<reference evidence="5 6" key="1">
    <citation type="submission" date="2020-08" db="EMBL/GenBank/DDBJ databases">
        <title>Genomic Encyclopedia of Type Strains, Phase III (KMG-III): the genomes of soil and plant-associated and newly described type strains.</title>
        <authorList>
            <person name="Whitman W."/>
        </authorList>
    </citation>
    <scope>NUCLEOTIDE SEQUENCE [LARGE SCALE GENOMIC DNA]</scope>
    <source>
        <strain evidence="5 6">CECT 8712</strain>
    </source>
</reference>
<keyword evidence="5" id="KW-0238">DNA-binding</keyword>
<dbReference type="Proteomes" id="UP000536604">
    <property type="component" value="Unassembled WGS sequence"/>
</dbReference>
<dbReference type="EMBL" id="JACHJO010000006">
    <property type="protein sequence ID" value="MBB6120430.1"/>
    <property type="molecule type" value="Genomic_DNA"/>
</dbReference>
<comment type="caution">
    <text evidence="5">The sequence shown here is derived from an EMBL/GenBank/DDBJ whole genome shotgun (WGS) entry which is preliminary data.</text>
</comment>
<evidence type="ECO:0000313" key="5">
    <source>
        <dbReference type="EMBL" id="MBB6120430.1"/>
    </source>
</evidence>
<evidence type="ECO:0000313" key="6">
    <source>
        <dbReference type="Proteomes" id="UP000536604"/>
    </source>
</evidence>
<name>A0A841IQE5_9ACTN</name>
<feature type="coiled-coil region" evidence="1">
    <location>
        <begin position="45"/>
        <end position="93"/>
    </location>
</feature>
<evidence type="ECO:0000256" key="1">
    <source>
        <dbReference type="SAM" id="Coils"/>
    </source>
</evidence>
<gene>
    <name evidence="5" type="ORF">FHS13_002382</name>
</gene>
<protein>
    <submittedName>
        <fullName evidence="5">DNA-binding transcriptional MerR regulator</fullName>
    </submittedName>
</protein>
<dbReference type="RefSeq" id="WP_184291462.1">
    <property type="nucleotide sequence ID" value="NZ_JACHJO010000006.1"/>
</dbReference>
<keyword evidence="3" id="KW-0732">Signal</keyword>
<dbReference type="GO" id="GO:0003677">
    <property type="term" value="F:DNA binding"/>
    <property type="evidence" value="ECO:0007669"/>
    <property type="project" value="UniProtKB-KW"/>
</dbReference>
<dbReference type="AlphaFoldDB" id="A0A841IQE5"/>
<dbReference type="InterPro" id="IPR058593">
    <property type="entry name" value="ARB_07466-like_C"/>
</dbReference>
<dbReference type="InterPro" id="IPR006311">
    <property type="entry name" value="TAT_signal"/>
</dbReference>
<dbReference type="Pfam" id="PF26571">
    <property type="entry name" value="VldE"/>
    <property type="match status" value="1"/>
</dbReference>
<evidence type="ECO:0000256" key="2">
    <source>
        <dbReference type="SAM" id="MobiDB-lite"/>
    </source>
</evidence>
<sequence length="323" mass="35796">MTPSPHPSRRRGRRAVLALSAAVTAVAVGLPGTAQAEPGDDEVDIDELTQRAEELEESYNGELLQFEEIKTRVEKAEEDLQEIEEELEASRSGVSTIAATQYKNSSGLDPAFSVIFSSEPESVYSDAAVLSYLGQSQSEEIADLIEIRDEAELVADELNTELQDAEELIDELEGKREEIEEKIRKYEEEQVPETQGTGAIPDSAVGGGWSQTTPRMAAIRDEIIRSVGVPYSVGCWRGTADDHGEGRACDFMVSTGGGYPTADNQAWGTQIAQYAIDNADRLGVEYVIWEQQIWHTANRQWKWMEDRGSPTQNHYDHVHITSF</sequence>
<evidence type="ECO:0000256" key="3">
    <source>
        <dbReference type="SAM" id="SignalP"/>
    </source>
</evidence>
<feature type="signal peptide" evidence="3">
    <location>
        <begin position="1"/>
        <end position="36"/>
    </location>
</feature>
<proteinExistence type="predicted"/>
<feature type="chain" id="PRO_5032765870" evidence="3">
    <location>
        <begin position="37"/>
        <end position="323"/>
    </location>
</feature>
<accession>A0A841IQE5</accession>
<organism evidence="5 6">
    <name type="scientific">Nocardiopsis algeriensis</name>
    <dbReference type="NCBI Taxonomy" id="1478215"/>
    <lineage>
        <taxon>Bacteria</taxon>
        <taxon>Bacillati</taxon>
        <taxon>Actinomycetota</taxon>
        <taxon>Actinomycetes</taxon>
        <taxon>Streptosporangiales</taxon>
        <taxon>Nocardiopsidaceae</taxon>
        <taxon>Nocardiopsis</taxon>
    </lineage>
</organism>
<feature type="domain" description="ARB-07466-like C-terminal" evidence="4">
    <location>
        <begin position="210"/>
        <end position="315"/>
    </location>
</feature>